<sequence length="41" mass="4914">MAGNYQVFQWLDVDYLSFFITFLFFVMTQTFFKKISSTSLT</sequence>
<dbReference type="Proteomes" id="UP000017391">
    <property type="component" value="Unassembled WGS sequence"/>
</dbReference>
<comment type="caution">
    <text evidence="2">The sequence shown here is derived from an EMBL/GenBank/DDBJ whole genome shotgun (WGS) entry which is preliminary data.</text>
</comment>
<evidence type="ECO:0000256" key="1">
    <source>
        <dbReference type="SAM" id="Phobius"/>
    </source>
</evidence>
<evidence type="ECO:0000313" key="2">
    <source>
        <dbReference type="EMBL" id="ESM33048.1"/>
    </source>
</evidence>
<evidence type="ECO:0000313" key="3">
    <source>
        <dbReference type="Proteomes" id="UP000017391"/>
    </source>
</evidence>
<gene>
    <name evidence="2" type="ORF">L402_02688</name>
</gene>
<keyword evidence="1" id="KW-1133">Transmembrane helix</keyword>
<accession>A0ABC9UCD2</accession>
<dbReference type="AlphaFoldDB" id="A0ABC9UCD2"/>
<proteinExistence type="predicted"/>
<dbReference type="EMBL" id="AYIP01000009">
    <property type="protein sequence ID" value="ESM33048.1"/>
    <property type="molecule type" value="Genomic_DNA"/>
</dbReference>
<reference evidence="3" key="1">
    <citation type="submission" date="2013-09" db="EMBL/GenBank/DDBJ databases">
        <title>The Genome Sequence of Enterobacter cloacae BWH 31.</title>
        <authorList>
            <consortium name="The Broad Institute Genomics Platform"/>
            <consortium name="The Broad Institute Genome Sequencing Center for Infectious Disease"/>
            <person name="Murphy C."/>
            <person name="Cosimi L."/>
            <person name="Cerqueira G."/>
            <person name="Feldgarden M."/>
            <person name="Hung D."/>
            <person name="Onderdonk A.B."/>
            <person name="Ferraro M.J."/>
            <person name="Hooper D."/>
            <person name="Dekker J."/>
            <person name="O'Brien T."/>
            <person name="Huang S."/>
            <person name="Quan V."/>
            <person name="Ernst C."/>
            <person name="Delaney M."/>
            <person name="DuBois A."/>
            <person name="Young S.K."/>
            <person name="Zeng Q."/>
            <person name="Gargeya S."/>
            <person name="Fitzgerald M."/>
            <person name="Abouelleil A."/>
            <person name="Alvarado L."/>
            <person name="Berlin A.M."/>
            <person name="Chapman S.B."/>
            <person name="Gainer-Dewar J."/>
            <person name="Goldberg J."/>
            <person name="Gnerre S."/>
            <person name="Griggs A."/>
            <person name="Gujja S."/>
            <person name="Hansen M."/>
            <person name="Howarth C."/>
            <person name="Imamovic A."/>
            <person name="Ireland A."/>
            <person name="Larimer J."/>
            <person name="McCowan C."/>
            <person name="Murphy C."/>
            <person name="Pearson M."/>
            <person name="Poon T.W."/>
            <person name="Priest M."/>
            <person name="Roberts A."/>
            <person name="Saif S."/>
            <person name="Shea T."/>
            <person name="Sykes S."/>
            <person name="Wortman J."/>
            <person name="Nusbaum C."/>
            <person name="Birren B."/>
        </authorList>
    </citation>
    <scope>NUCLEOTIDE SEQUENCE [LARGE SCALE GENOMIC DNA]</scope>
    <source>
        <strain evidence="3">BWH 31</strain>
    </source>
</reference>
<keyword evidence="1" id="KW-0472">Membrane</keyword>
<keyword evidence="1" id="KW-0812">Transmembrane</keyword>
<protein>
    <submittedName>
        <fullName evidence="2">Uncharacterized protein</fullName>
    </submittedName>
</protein>
<feature type="transmembrane region" description="Helical" evidence="1">
    <location>
        <begin position="15"/>
        <end position="32"/>
    </location>
</feature>
<organism evidence="2 3">
    <name type="scientific">Enterobacter asburiae</name>
    <dbReference type="NCBI Taxonomy" id="61645"/>
    <lineage>
        <taxon>Bacteria</taxon>
        <taxon>Pseudomonadati</taxon>
        <taxon>Pseudomonadota</taxon>
        <taxon>Gammaproteobacteria</taxon>
        <taxon>Enterobacterales</taxon>
        <taxon>Enterobacteriaceae</taxon>
        <taxon>Enterobacter</taxon>
        <taxon>Enterobacter cloacae complex</taxon>
    </lineage>
</organism>
<name>A0ABC9UCD2_ENTAS</name>